<evidence type="ECO:0000313" key="15">
    <source>
        <dbReference type="EMBL" id="KFD50323.1"/>
    </source>
</evidence>
<evidence type="ECO:0000256" key="8">
    <source>
        <dbReference type="ARBA" id="ARBA00023136"/>
    </source>
</evidence>
<evidence type="ECO:0000256" key="5">
    <source>
        <dbReference type="ARBA" id="ARBA00022737"/>
    </source>
</evidence>
<evidence type="ECO:0000256" key="2">
    <source>
        <dbReference type="ARBA" id="ARBA00006375"/>
    </source>
</evidence>
<dbReference type="GO" id="GO:0090422">
    <property type="term" value="F:thiamine pyrophosphate transmembrane transporter activity"/>
    <property type="evidence" value="ECO:0007669"/>
    <property type="project" value="UniProtKB-ARBA"/>
</dbReference>
<protein>
    <recommendedName>
        <fullName evidence="10">Mitochondrial thiamine pyrophosphate carrier</fullName>
    </recommendedName>
    <alternativeName>
        <fullName evidence="11">Solute carrier family 25 member 19</fullName>
    </alternativeName>
</protein>
<evidence type="ECO:0000256" key="10">
    <source>
        <dbReference type="ARBA" id="ARBA00040836"/>
    </source>
</evidence>
<evidence type="ECO:0000256" key="1">
    <source>
        <dbReference type="ARBA" id="ARBA00004225"/>
    </source>
</evidence>
<dbReference type="SUPFAM" id="SSF103506">
    <property type="entry name" value="Mitochondrial carrier"/>
    <property type="match status" value="1"/>
</dbReference>
<dbReference type="PRINTS" id="PR00926">
    <property type="entry name" value="MITOCARRIER"/>
</dbReference>
<evidence type="ECO:0000256" key="3">
    <source>
        <dbReference type="ARBA" id="ARBA00022448"/>
    </source>
</evidence>
<dbReference type="PANTHER" id="PTHR24089">
    <property type="entry name" value="SOLUTE CARRIER FAMILY 25"/>
    <property type="match status" value="1"/>
</dbReference>
<dbReference type="InterPro" id="IPR002067">
    <property type="entry name" value="MCP"/>
</dbReference>
<keyword evidence="3 14" id="KW-0813">Transport</keyword>
<keyword evidence="4 13" id="KW-0812">Transmembrane</keyword>
<evidence type="ECO:0000256" key="13">
    <source>
        <dbReference type="PROSITE-ProRule" id="PRU00282"/>
    </source>
</evidence>
<gene>
    <name evidence="15" type="ORF">M513_08823</name>
</gene>
<name>A0A085LZC7_9BILA</name>
<feature type="repeat" description="Solcar" evidence="13">
    <location>
        <begin position="25"/>
        <end position="118"/>
    </location>
</feature>
<feature type="repeat" description="Solcar" evidence="13">
    <location>
        <begin position="233"/>
        <end position="328"/>
    </location>
</feature>
<dbReference type="PROSITE" id="PS50920">
    <property type="entry name" value="SOLCAR"/>
    <property type="match status" value="3"/>
</dbReference>
<dbReference type="FunFam" id="1.50.40.10:FF:000011">
    <property type="entry name" value="Mitochondrial thiamine pyrophosphate carrier 1"/>
    <property type="match status" value="1"/>
</dbReference>
<keyword evidence="6" id="KW-1133">Transmembrane helix</keyword>
<comment type="function">
    <text evidence="9">Mitochondrial transporter mediating uptake of thiamine diphosphate into mitochondria. It is not clear if the antiporter activity is affected by the membrane potential or by the proton electrochemical gradient.</text>
</comment>
<dbReference type="InterPro" id="IPR018108">
    <property type="entry name" value="MCP_transmembrane"/>
</dbReference>
<keyword evidence="8 13" id="KW-0472">Membrane</keyword>
<evidence type="ECO:0000256" key="9">
    <source>
        <dbReference type="ARBA" id="ARBA00037549"/>
    </source>
</evidence>
<evidence type="ECO:0000256" key="11">
    <source>
        <dbReference type="ARBA" id="ARBA00041879"/>
    </source>
</evidence>
<dbReference type="GO" id="GO:0031966">
    <property type="term" value="C:mitochondrial membrane"/>
    <property type="evidence" value="ECO:0007669"/>
    <property type="project" value="UniProtKB-SubCell"/>
</dbReference>
<dbReference type="Gene3D" id="1.50.40.10">
    <property type="entry name" value="Mitochondrial carrier domain"/>
    <property type="match status" value="1"/>
</dbReference>
<keyword evidence="5" id="KW-0677">Repeat</keyword>
<evidence type="ECO:0000256" key="7">
    <source>
        <dbReference type="ARBA" id="ARBA00023128"/>
    </source>
</evidence>
<reference evidence="15 16" key="1">
    <citation type="journal article" date="2014" name="Nat. Genet.">
        <title>Genome and transcriptome of the porcine whipworm Trichuris suis.</title>
        <authorList>
            <person name="Jex A.R."/>
            <person name="Nejsum P."/>
            <person name="Schwarz E.M."/>
            <person name="Hu L."/>
            <person name="Young N.D."/>
            <person name="Hall R.S."/>
            <person name="Korhonen P.K."/>
            <person name="Liao S."/>
            <person name="Thamsborg S."/>
            <person name="Xia J."/>
            <person name="Xu P."/>
            <person name="Wang S."/>
            <person name="Scheerlinck J.P."/>
            <person name="Hofmann A."/>
            <person name="Sternberg P.W."/>
            <person name="Wang J."/>
            <person name="Gasser R.B."/>
        </authorList>
    </citation>
    <scope>NUCLEOTIDE SEQUENCE [LARGE SCALE GENOMIC DNA]</scope>
    <source>
        <strain evidence="15">DCEP-RM93M</strain>
    </source>
</reference>
<evidence type="ECO:0000313" key="16">
    <source>
        <dbReference type="Proteomes" id="UP000030764"/>
    </source>
</evidence>
<dbReference type="InterPro" id="IPR023395">
    <property type="entry name" value="MCP_dom_sf"/>
</dbReference>
<evidence type="ECO:0000256" key="12">
    <source>
        <dbReference type="ARBA" id="ARBA00050799"/>
    </source>
</evidence>
<dbReference type="Pfam" id="PF00153">
    <property type="entry name" value="Mito_carr"/>
    <property type="match status" value="3"/>
</dbReference>
<dbReference type="EMBL" id="KL363255">
    <property type="protein sequence ID" value="KFD50323.1"/>
    <property type="molecule type" value="Genomic_DNA"/>
</dbReference>
<comment type="subcellular location">
    <subcellularLocation>
        <location evidence="1">Mitochondrion membrane</location>
        <topology evidence="1">Multi-pass membrane protein</topology>
    </subcellularLocation>
</comment>
<dbReference type="Proteomes" id="UP000030764">
    <property type="component" value="Unassembled WGS sequence"/>
</dbReference>
<comment type="catalytic activity">
    <reaction evidence="12">
        <text>thiamine phosphate(out) + thiamine diphosphate(in) = thiamine phosphate(in) + thiamine diphosphate(out)</text>
        <dbReference type="Rhea" id="RHEA:73383"/>
        <dbReference type="ChEBI" id="CHEBI:37575"/>
        <dbReference type="ChEBI" id="CHEBI:58937"/>
    </reaction>
</comment>
<proteinExistence type="inferred from homology"/>
<dbReference type="AlphaFoldDB" id="A0A085LZC7"/>
<evidence type="ECO:0000256" key="14">
    <source>
        <dbReference type="RuleBase" id="RU000488"/>
    </source>
</evidence>
<keyword evidence="16" id="KW-1185">Reference proteome</keyword>
<keyword evidence="7" id="KW-0496">Mitochondrion</keyword>
<sequence>MFCLLCRSESAMVGFNPSAKRNERLSALDHSIAGCASGVVARALSQPFDVLKIRFQLQLEPIRRASEKSKYRGVWQALSTIAKEEGVSSLWKGHVPAQGLSIVFTLVQFVSYEFLTEQSYRHIPSVIGQETYDQLPMNFLCGATAGTLATVASLPLDVVRTRLVAQGEPKFYKHSRHAAYSILRSDGFRGLYRGFIPTVLQVAPYTGFVFLFYDFALNLWNDFLPSSLKNRDSGGFNSFVCGGVAGVAAKALICPLDLLKKRLQVIGFEEARRSFGKTGQYNGFLQCVLRIIAEEGFSSFYKGFAPTMLKAAVVSSSGFLCYEQACHFLKVFHQSMGK</sequence>
<accession>A0A085LZC7</accession>
<feature type="repeat" description="Solcar" evidence="13">
    <location>
        <begin position="133"/>
        <end position="219"/>
    </location>
</feature>
<organism evidence="15 16">
    <name type="scientific">Trichuris suis</name>
    <name type="common">pig whipworm</name>
    <dbReference type="NCBI Taxonomy" id="68888"/>
    <lineage>
        <taxon>Eukaryota</taxon>
        <taxon>Metazoa</taxon>
        <taxon>Ecdysozoa</taxon>
        <taxon>Nematoda</taxon>
        <taxon>Enoplea</taxon>
        <taxon>Dorylaimia</taxon>
        <taxon>Trichinellida</taxon>
        <taxon>Trichuridae</taxon>
        <taxon>Trichuris</taxon>
    </lineage>
</organism>
<evidence type="ECO:0000256" key="6">
    <source>
        <dbReference type="ARBA" id="ARBA00022989"/>
    </source>
</evidence>
<comment type="similarity">
    <text evidence="2 14">Belongs to the mitochondrial carrier (TC 2.A.29) family.</text>
</comment>
<evidence type="ECO:0000256" key="4">
    <source>
        <dbReference type="ARBA" id="ARBA00022692"/>
    </source>
</evidence>